<dbReference type="Pfam" id="PF00320">
    <property type="entry name" value="GATA"/>
    <property type="match status" value="1"/>
</dbReference>
<evidence type="ECO:0000256" key="4">
    <source>
        <dbReference type="PROSITE-ProRule" id="PRU00094"/>
    </source>
</evidence>
<dbReference type="InterPro" id="IPR000679">
    <property type="entry name" value="Znf_GATA"/>
</dbReference>
<dbReference type="EMBL" id="JAHUZD010000141">
    <property type="protein sequence ID" value="KAI3402756.2"/>
    <property type="molecule type" value="Genomic_DNA"/>
</dbReference>
<sequence>MPRLPSFQQLNETLNDPDISNGPTAKNILSYSSAFKNLALYQESKSMNANANANVNANANGNKVINKGCVTNPYSLGPGYSYGNTIYGRHESYPSHYYSLGPDVYRQKQDSTSPTSLDGMNMSKSNSNDIPHESFEDYTFISDLVQFLTSFELKCRENNVLKYHNFDNFGNGISNALNSMNNVDIEGVLNKFKKITRLLEGVQFSKNSKQCGQEIDNVAGNMALKRGLSQPSLLGLDRKKKQKRAAHQSISFPTGSRISPFEVSMPTNDSNTFGHDRQGHNSVCMGVVGGGGTGAGVGVGVGGLNSDLTLKADIVCQHCCSHETPEWRRGPEGSRTLCNACGLFYSKLIKKYGLHEADRVMLERKQTGTVNDRRIF</sequence>
<dbReference type="AlphaFoldDB" id="A0AAI9STV1"/>
<keyword evidence="1" id="KW-0479">Metal-binding</keyword>
<evidence type="ECO:0000313" key="7">
    <source>
        <dbReference type="Proteomes" id="UP001202479"/>
    </source>
</evidence>
<dbReference type="PANTHER" id="PTHR45658">
    <property type="entry name" value="GATA TRANSCRIPTION FACTOR"/>
    <property type="match status" value="1"/>
</dbReference>
<evidence type="ECO:0000256" key="3">
    <source>
        <dbReference type="ARBA" id="ARBA00022833"/>
    </source>
</evidence>
<dbReference type="Gene3D" id="3.30.50.10">
    <property type="entry name" value="Erythroid Transcription Factor GATA-1, subunit A"/>
    <property type="match status" value="1"/>
</dbReference>
<dbReference type="CDD" id="cd00202">
    <property type="entry name" value="ZnF_GATA"/>
    <property type="match status" value="1"/>
</dbReference>
<reference evidence="6" key="1">
    <citation type="journal article" date="2022" name="DNA Res.">
        <title>Genome analysis of five recently described species of the CUG-Ser clade uncovers Candida theae as a new hybrid lineage with pathogenic potential in the Candida parapsilosis species complex.</title>
        <authorList>
            <person name="Mixao V."/>
            <person name="Del Olmo V."/>
            <person name="Hegedusova E."/>
            <person name="Saus E."/>
            <person name="Pryszcz L."/>
            <person name="Cillingova A."/>
            <person name="Nosek J."/>
            <person name="Gabaldon T."/>
        </authorList>
    </citation>
    <scope>NUCLEOTIDE SEQUENCE</scope>
    <source>
        <strain evidence="6">CBS 10844</strain>
    </source>
</reference>
<dbReference type="GeneID" id="73382045"/>
<name>A0AAI9STV1_9ASCO</name>
<evidence type="ECO:0000259" key="5">
    <source>
        <dbReference type="PROSITE" id="PS50114"/>
    </source>
</evidence>
<evidence type="ECO:0000256" key="2">
    <source>
        <dbReference type="ARBA" id="ARBA00022771"/>
    </source>
</evidence>
<dbReference type="SMART" id="SM00401">
    <property type="entry name" value="ZnF_GATA"/>
    <property type="match status" value="1"/>
</dbReference>
<gene>
    <name evidence="6" type="ORF">KGF56_004430</name>
</gene>
<dbReference type="GO" id="GO:0043565">
    <property type="term" value="F:sequence-specific DNA binding"/>
    <property type="evidence" value="ECO:0007669"/>
    <property type="project" value="InterPro"/>
</dbReference>
<feature type="domain" description="GATA-type" evidence="5">
    <location>
        <begin position="310"/>
        <end position="345"/>
    </location>
</feature>
<dbReference type="RefSeq" id="XP_049178503.1">
    <property type="nucleotide sequence ID" value="XM_049325868.1"/>
</dbReference>
<dbReference type="GO" id="GO:0008270">
    <property type="term" value="F:zinc ion binding"/>
    <property type="evidence" value="ECO:0007669"/>
    <property type="project" value="UniProtKB-KW"/>
</dbReference>
<dbReference type="GO" id="GO:0006355">
    <property type="term" value="P:regulation of DNA-templated transcription"/>
    <property type="evidence" value="ECO:0007669"/>
    <property type="project" value="InterPro"/>
</dbReference>
<comment type="caution">
    <text evidence="6">The sequence shown here is derived from an EMBL/GenBank/DDBJ whole genome shotgun (WGS) entry which is preliminary data.</text>
</comment>
<keyword evidence="3" id="KW-0862">Zinc</keyword>
<dbReference type="SUPFAM" id="SSF57716">
    <property type="entry name" value="Glucocorticoid receptor-like (DNA-binding domain)"/>
    <property type="match status" value="1"/>
</dbReference>
<evidence type="ECO:0000313" key="6">
    <source>
        <dbReference type="EMBL" id="KAI3402756.2"/>
    </source>
</evidence>
<protein>
    <recommendedName>
        <fullName evidence="5">GATA-type domain-containing protein</fullName>
    </recommendedName>
</protein>
<evidence type="ECO:0000256" key="1">
    <source>
        <dbReference type="ARBA" id="ARBA00022723"/>
    </source>
</evidence>
<keyword evidence="2 4" id="KW-0863">Zinc-finger</keyword>
<dbReference type="InterPro" id="IPR051140">
    <property type="entry name" value="GATA_TF"/>
</dbReference>
<dbReference type="Proteomes" id="UP001202479">
    <property type="component" value="Unassembled WGS sequence"/>
</dbReference>
<dbReference type="PROSITE" id="PS00344">
    <property type="entry name" value="GATA_ZN_FINGER_1"/>
    <property type="match status" value="1"/>
</dbReference>
<keyword evidence="7" id="KW-1185">Reference proteome</keyword>
<dbReference type="InterPro" id="IPR013088">
    <property type="entry name" value="Znf_NHR/GATA"/>
</dbReference>
<dbReference type="PROSITE" id="PS50114">
    <property type="entry name" value="GATA_ZN_FINGER_2"/>
    <property type="match status" value="1"/>
</dbReference>
<organism evidence="6 7">
    <name type="scientific">Candida oxycetoniae</name>
    <dbReference type="NCBI Taxonomy" id="497107"/>
    <lineage>
        <taxon>Eukaryota</taxon>
        <taxon>Fungi</taxon>
        <taxon>Dikarya</taxon>
        <taxon>Ascomycota</taxon>
        <taxon>Saccharomycotina</taxon>
        <taxon>Pichiomycetes</taxon>
        <taxon>Debaryomycetaceae</taxon>
        <taxon>Candida/Lodderomyces clade</taxon>
        <taxon>Candida</taxon>
    </lineage>
</organism>
<accession>A0AAI9STV1</accession>
<proteinExistence type="predicted"/>